<reference evidence="3" key="1">
    <citation type="submission" date="2013-08" db="EMBL/GenBank/DDBJ databases">
        <authorList>
            <person name="Mendez C."/>
            <person name="Richter M."/>
            <person name="Ferrer M."/>
            <person name="Sanchez J."/>
        </authorList>
    </citation>
    <scope>NUCLEOTIDE SEQUENCE</scope>
</reference>
<protein>
    <recommendedName>
        <fullName evidence="1">3-dehydroquinate dehydratase</fullName>
        <ecNumber evidence="1">4.2.1.10</ecNumber>
    </recommendedName>
</protein>
<dbReference type="HAMAP" id="MF_00169">
    <property type="entry name" value="AroQ"/>
    <property type="match status" value="1"/>
</dbReference>
<dbReference type="EC" id="4.2.1.10" evidence="1"/>
<dbReference type="NCBIfam" id="NF003804">
    <property type="entry name" value="PRK05395.1-1"/>
    <property type="match status" value="1"/>
</dbReference>
<organism evidence="3">
    <name type="scientific">mine drainage metagenome</name>
    <dbReference type="NCBI Taxonomy" id="410659"/>
    <lineage>
        <taxon>unclassified sequences</taxon>
        <taxon>metagenomes</taxon>
        <taxon>ecological metagenomes</taxon>
    </lineage>
</organism>
<sequence length="148" mass="15903">MAQLLALHGPNLDLLGSREPGYYGHTTLTAIDAVLRSEAERAGHQLSAFQSGAEHALIERIHAARREDVVGIVFNPAGYTHTSVALRDALLAVAIPFVEVHLSNPQAREPFRRHSYFSDIAIGTVAGFGADSYRLGLLGLIAHLARAA</sequence>
<evidence type="ECO:0000256" key="2">
    <source>
        <dbReference type="ARBA" id="ARBA00023239"/>
    </source>
</evidence>
<dbReference type="InterPro" id="IPR001874">
    <property type="entry name" value="DHquinase_II"/>
</dbReference>
<comment type="caution">
    <text evidence="3">The sequence shown here is derived from an EMBL/GenBank/DDBJ whole genome shotgun (WGS) entry which is preliminary data.</text>
</comment>
<dbReference type="GO" id="GO:0003855">
    <property type="term" value="F:3-dehydroquinate dehydratase activity"/>
    <property type="evidence" value="ECO:0007669"/>
    <property type="project" value="UniProtKB-EC"/>
</dbReference>
<evidence type="ECO:0000256" key="1">
    <source>
        <dbReference type="ARBA" id="ARBA00012060"/>
    </source>
</evidence>
<dbReference type="NCBIfam" id="NF003807">
    <property type="entry name" value="PRK05395.1-4"/>
    <property type="match status" value="1"/>
</dbReference>
<proteinExistence type="inferred from homology"/>
<gene>
    <name evidence="3" type="ORF">B2A_01024</name>
</gene>
<dbReference type="AlphaFoldDB" id="T1BE21"/>
<dbReference type="EMBL" id="AUZZ01000777">
    <property type="protein sequence ID" value="EQD66738.1"/>
    <property type="molecule type" value="Genomic_DNA"/>
</dbReference>
<accession>T1BE21</accession>
<dbReference type="NCBIfam" id="TIGR01088">
    <property type="entry name" value="aroQ"/>
    <property type="match status" value="1"/>
</dbReference>
<name>T1BE21_9ZZZZ</name>
<dbReference type="PIRSF" id="PIRSF001399">
    <property type="entry name" value="DHquinase_II"/>
    <property type="match status" value="1"/>
</dbReference>
<dbReference type="GO" id="GO:0019631">
    <property type="term" value="P:quinate catabolic process"/>
    <property type="evidence" value="ECO:0007669"/>
    <property type="project" value="TreeGrafter"/>
</dbReference>
<dbReference type="SUPFAM" id="SSF52304">
    <property type="entry name" value="Type II 3-dehydroquinate dehydratase"/>
    <property type="match status" value="1"/>
</dbReference>
<reference evidence="3" key="2">
    <citation type="journal article" date="2014" name="ISME J.">
        <title>Microbial stratification in low pH oxic and suboxic macroscopic growths along an acid mine drainage.</title>
        <authorList>
            <person name="Mendez-Garcia C."/>
            <person name="Mesa V."/>
            <person name="Sprenger R.R."/>
            <person name="Richter M."/>
            <person name="Diez M.S."/>
            <person name="Solano J."/>
            <person name="Bargiela R."/>
            <person name="Golyshina O.V."/>
            <person name="Manteca A."/>
            <person name="Ramos J.L."/>
            <person name="Gallego J.R."/>
            <person name="Llorente I."/>
            <person name="Martins Dos Santos V.A."/>
            <person name="Jensen O.N."/>
            <person name="Pelaez A.I."/>
            <person name="Sanchez J."/>
            <person name="Ferrer M."/>
        </authorList>
    </citation>
    <scope>NUCLEOTIDE SEQUENCE</scope>
</reference>
<dbReference type="NCBIfam" id="NF003805">
    <property type="entry name" value="PRK05395.1-2"/>
    <property type="match status" value="1"/>
</dbReference>
<dbReference type="Gene3D" id="3.40.50.9100">
    <property type="entry name" value="Dehydroquinase, class II"/>
    <property type="match status" value="1"/>
</dbReference>
<dbReference type="InterPro" id="IPR018509">
    <property type="entry name" value="DHquinase_II_CS"/>
</dbReference>
<dbReference type="InterPro" id="IPR036441">
    <property type="entry name" value="DHquinase_II_sf"/>
</dbReference>
<dbReference type="PANTHER" id="PTHR21272">
    <property type="entry name" value="CATABOLIC 3-DEHYDROQUINASE"/>
    <property type="match status" value="1"/>
</dbReference>
<keyword evidence="2 3" id="KW-0456">Lyase</keyword>
<evidence type="ECO:0000313" key="3">
    <source>
        <dbReference type="EMBL" id="EQD66738.1"/>
    </source>
</evidence>
<dbReference type="Pfam" id="PF01220">
    <property type="entry name" value="DHquinase_II"/>
    <property type="match status" value="1"/>
</dbReference>
<dbReference type="CDD" id="cd00466">
    <property type="entry name" value="DHQase_II"/>
    <property type="match status" value="1"/>
</dbReference>
<dbReference type="PANTHER" id="PTHR21272:SF3">
    <property type="entry name" value="CATABOLIC 3-DEHYDROQUINASE"/>
    <property type="match status" value="1"/>
</dbReference>
<dbReference type="PROSITE" id="PS01029">
    <property type="entry name" value="DEHYDROQUINASE_II"/>
    <property type="match status" value="1"/>
</dbReference>